<accession>B4NAZ8</accession>
<dbReference type="OrthoDB" id="191037at2759"/>
<dbReference type="KEGG" id="dwi:6647980"/>
<dbReference type="STRING" id="7260.B4NAZ8"/>
<evidence type="ECO:0000259" key="1">
    <source>
        <dbReference type="SMART" id="SM00587"/>
    </source>
</evidence>
<dbReference type="SMART" id="SM00587">
    <property type="entry name" value="CHK"/>
    <property type="match status" value="1"/>
</dbReference>
<sequence>MAENNDVVQLPIWLKEELFENVLRQHYEQFEKIICFKAIPGLNPGENYSTIMLRLLFEVELKDQSIEKVSYMLKTPHDFEMYREILKKNNMFVIERDIFLSVVPEIEQMYSEAGLDVKFAAKGYEIDAPDNYVLLEDLGPRGFKNADRLEGLDMAHTLSVLKKLAQWHAGSAARIALKGPYTQYYLQPKYGDSMREDIRPINVTFGNYLFKCLPLYEGYESYTAAVHKIQPKLIDLVHDMADPDPQDFNAINHGDLWTNNIMFRYDAESNAPSETYFVDLQLPKITSVAWDLIYFLLGSPQLQLKLNHFDYFIKYYHDQLIEHLTLLKYPTEKLPSLRFLHMQLHKYGFVGYHTVLVLCPPLLLDRTNDANLTDFVTETENGDDLKLRMYSNAKYKQHAGAILTWLHNRGALDF</sequence>
<reference evidence="2 3" key="1">
    <citation type="journal article" date="2007" name="Nature">
        <title>Evolution of genes and genomes on the Drosophila phylogeny.</title>
        <authorList>
            <consortium name="Drosophila 12 Genomes Consortium"/>
            <person name="Clark A.G."/>
            <person name="Eisen M.B."/>
            <person name="Smith D.R."/>
            <person name="Bergman C.M."/>
            <person name="Oliver B."/>
            <person name="Markow T.A."/>
            <person name="Kaufman T.C."/>
            <person name="Kellis M."/>
            <person name="Gelbart W."/>
            <person name="Iyer V.N."/>
            <person name="Pollard D.A."/>
            <person name="Sackton T.B."/>
            <person name="Larracuente A.M."/>
            <person name="Singh N.D."/>
            <person name="Abad J.P."/>
            <person name="Abt D.N."/>
            <person name="Adryan B."/>
            <person name="Aguade M."/>
            <person name="Akashi H."/>
            <person name="Anderson W.W."/>
            <person name="Aquadro C.F."/>
            <person name="Ardell D.H."/>
            <person name="Arguello R."/>
            <person name="Artieri C.G."/>
            <person name="Barbash D.A."/>
            <person name="Barker D."/>
            <person name="Barsanti P."/>
            <person name="Batterham P."/>
            <person name="Batzoglou S."/>
            <person name="Begun D."/>
            <person name="Bhutkar A."/>
            <person name="Blanco E."/>
            <person name="Bosak S.A."/>
            <person name="Bradley R.K."/>
            <person name="Brand A.D."/>
            <person name="Brent M.R."/>
            <person name="Brooks A.N."/>
            <person name="Brown R.H."/>
            <person name="Butlin R.K."/>
            <person name="Caggese C."/>
            <person name="Calvi B.R."/>
            <person name="Bernardo de Carvalho A."/>
            <person name="Caspi A."/>
            <person name="Castrezana S."/>
            <person name="Celniker S.E."/>
            <person name="Chang J.L."/>
            <person name="Chapple C."/>
            <person name="Chatterji S."/>
            <person name="Chinwalla A."/>
            <person name="Civetta A."/>
            <person name="Clifton S.W."/>
            <person name="Comeron J.M."/>
            <person name="Costello J.C."/>
            <person name="Coyne J.A."/>
            <person name="Daub J."/>
            <person name="David R.G."/>
            <person name="Delcher A.L."/>
            <person name="Delehaunty K."/>
            <person name="Do C.B."/>
            <person name="Ebling H."/>
            <person name="Edwards K."/>
            <person name="Eickbush T."/>
            <person name="Evans J.D."/>
            <person name="Filipski A."/>
            <person name="Findeiss S."/>
            <person name="Freyhult E."/>
            <person name="Fulton L."/>
            <person name="Fulton R."/>
            <person name="Garcia A.C."/>
            <person name="Gardiner A."/>
            <person name="Garfield D.A."/>
            <person name="Garvin B.E."/>
            <person name="Gibson G."/>
            <person name="Gilbert D."/>
            <person name="Gnerre S."/>
            <person name="Godfrey J."/>
            <person name="Good R."/>
            <person name="Gotea V."/>
            <person name="Gravely B."/>
            <person name="Greenberg A.J."/>
            <person name="Griffiths-Jones S."/>
            <person name="Gross S."/>
            <person name="Guigo R."/>
            <person name="Gustafson E.A."/>
            <person name="Haerty W."/>
            <person name="Hahn M.W."/>
            <person name="Halligan D.L."/>
            <person name="Halpern A.L."/>
            <person name="Halter G.M."/>
            <person name="Han M.V."/>
            <person name="Heger A."/>
            <person name="Hillier L."/>
            <person name="Hinrichs A.S."/>
            <person name="Holmes I."/>
            <person name="Hoskins R.A."/>
            <person name="Hubisz M.J."/>
            <person name="Hultmark D."/>
            <person name="Huntley M.A."/>
            <person name="Jaffe D.B."/>
            <person name="Jagadeeshan S."/>
            <person name="Jeck W.R."/>
            <person name="Johnson J."/>
            <person name="Jones C.D."/>
            <person name="Jordan W.C."/>
            <person name="Karpen G.H."/>
            <person name="Kataoka E."/>
            <person name="Keightley P.D."/>
            <person name="Kheradpour P."/>
            <person name="Kirkness E.F."/>
            <person name="Koerich L.B."/>
            <person name="Kristiansen K."/>
            <person name="Kudrna D."/>
            <person name="Kulathinal R.J."/>
            <person name="Kumar S."/>
            <person name="Kwok R."/>
            <person name="Lander E."/>
            <person name="Langley C.H."/>
            <person name="Lapoint R."/>
            <person name="Lazzaro B.P."/>
            <person name="Lee S.J."/>
            <person name="Levesque L."/>
            <person name="Li R."/>
            <person name="Lin C.F."/>
            <person name="Lin M.F."/>
            <person name="Lindblad-Toh K."/>
            <person name="Llopart A."/>
            <person name="Long M."/>
            <person name="Low L."/>
            <person name="Lozovsky E."/>
            <person name="Lu J."/>
            <person name="Luo M."/>
            <person name="Machado C.A."/>
            <person name="Makalowski W."/>
            <person name="Marzo M."/>
            <person name="Matsuda M."/>
            <person name="Matzkin L."/>
            <person name="McAllister B."/>
            <person name="McBride C.S."/>
            <person name="McKernan B."/>
            <person name="McKernan K."/>
            <person name="Mendez-Lago M."/>
            <person name="Minx P."/>
            <person name="Mollenhauer M.U."/>
            <person name="Montooth K."/>
            <person name="Mount S.M."/>
            <person name="Mu X."/>
            <person name="Myers E."/>
            <person name="Negre B."/>
            <person name="Newfeld S."/>
            <person name="Nielsen R."/>
            <person name="Noor M.A."/>
            <person name="O'Grady P."/>
            <person name="Pachter L."/>
            <person name="Papaceit M."/>
            <person name="Parisi M.J."/>
            <person name="Parisi M."/>
            <person name="Parts L."/>
            <person name="Pedersen J.S."/>
            <person name="Pesole G."/>
            <person name="Phillippy A.M."/>
            <person name="Ponting C.P."/>
            <person name="Pop M."/>
            <person name="Porcelli D."/>
            <person name="Powell J.R."/>
            <person name="Prohaska S."/>
            <person name="Pruitt K."/>
            <person name="Puig M."/>
            <person name="Quesneville H."/>
            <person name="Ram K.R."/>
            <person name="Rand D."/>
            <person name="Rasmussen M.D."/>
            <person name="Reed L.K."/>
            <person name="Reenan R."/>
            <person name="Reily A."/>
            <person name="Remington K.A."/>
            <person name="Rieger T.T."/>
            <person name="Ritchie M.G."/>
            <person name="Robin C."/>
            <person name="Rogers Y.H."/>
            <person name="Rohde C."/>
            <person name="Rozas J."/>
            <person name="Rubenfield M.J."/>
            <person name="Ruiz A."/>
            <person name="Russo S."/>
            <person name="Salzberg S.L."/>
            <person name="Sanchez-Gracia A."/>
            <person name="Saranga D.J."/>
            <person name="Sato H."/>
            <person name="Schaeffer S.W."/>
            <person name="Schatz M.C."/>
            <person name="Schlenke T."/>
            <person name="Schwartz R."/>
            <person name="Segarra C."/>
            <person name="Singh R.S."/>
            <person name="Sirot L."/>
            <person name="Sirota M."/>
            <person name="Sisneros N.B."/>
            <person name="Smith C.D."/>
            <person name="Smith T.F."/>
            <person name="Spieth J."/>
            <person name="Stage D.E."/>
            <person name="Stark A."/>
            <person name="Stephan W."/>
            <person name="Strausberg R.L."/>
            <person name="Strempel S."/>
            <person name="Sturgill D."/>
            <person name="Sutton G."/>
            <person name="Sutton G.G."/>
            <person name="Tao W."/>
            <person name="Teichmann S."/>
            <person name="Tobari Y.N."/>
            <person name="Tomimura Y."/>
            <person name="Tsolas J.M."/>
            <person name="Valente V.L."/>
            <person name="Venter E."/>
            <person name="Venter J.C."/>
            <person name="Vicario S."/>
            <person name="Vieira F.G."/>
            <person name="Vilella A.J."/>
            <person name="Villasante A."/>
            <person name="Walenz B."/>
            <person name="Wang J."/>
            <person name="Wasserman M."/>
            <person name="Watts T."/>
            <person name="Wilson D."/>
            <person name="Wilson R.K."/>
            <person name="Wing R.A."/>
            <person name="Wolfner M.F."/>
            <person name="Wong A."/>
            <person name="Wong G.K."/>
            <person name="Wu C.I."/>
            <person name="Wu G."/>
            <person name="Yamamoto D."/>
            <person name="Yang H.P."/>
            <person name="Yang S.P."/>
            <person name="Yorke J.A."/>
            <person name="Yoshida K."/>
            <person name="Zdobnov E."/>
            <person name="Zhang P."/>
            <person name="Zhang Y."/>
            <person name="Zimin A.V."/>
            <person name="Baldwin J."/>
            <person name="Abdouelleil A."/>
            <person name="Abdulkadir J."/>
            <person name="Abebe A."/>
            <person name="Abera B."/>
            <person name="Abreu J."/>
            <person name="Acer S.C."/>
            <person name="Aftuck L."/>
            <person name="Alexander A."/>
            <person name="An P."/>
            <person name="Anderson E."/>
            <person name="Anderson S."/>
            <person name="Arachi H."/>
            <person name="Azer M."/>
            <person name="Bachantsang P."/>
            <person name="Barry A."/>
            <person name="Bayul T."/>
            <person name="Berlin A."/>
            <person name="Bessette D."/>
            <person name="Bloom T."/>
            <person name="Blye J."/>
            <person name="Boguslavskiy L."/>
            <person name="Bonnet C."/>
            <person name="Boukhgalter B."/>
            <person name="Bourzgui I."/>
            <person name="Brown A."/>
            <person name="Cahill P."/>
            <person name="Channer S."/>
            <person name="Cheshatsang Y."/>
            <person name="Chuda L."/>
            <person name="Citroen M."/>
            <person name="Collymore A."/>
            <person name="Cooke P."/>
            <person name="Costello M."/>
            <person name="D'Aco K."/>
            <person name="Daza R."/>
            <person name="De Haan G."/>
            <person name="DeGray S."/>
            <person name="DeMaso C."/>
            <person name="Dhargay N."/>
            <person name="Dooley K."/>
            <person name="Dooley E."/>
            <person name="Doricent M."/>
            <person name="Dorje P."/>
            <person name="Dorjee K."/>
            <person name="Dupes A."/>
            <person name="Elong R."/>
            <person name="Falk J."/>
            <person name="Farina A."/>
            <person name="Faro S."/>
            <person name="Ferguson D."/>
            <person name="Fisher S."/>
            <person name="Foley C.D."/>
            <person name="Franke A."/>
            <person name="Friedrich D."/>
            <person name="Gadbois L."/>
            <person name="Gearin G."/>
            <person name="Gearin C.R."/>
            <person name="Giannoukos G."/>
            <person name="Goode T."/>
            <person name="Graham J."/>
            <person name="Grandbois E."/>
            <person name="Grewal S."/>
            <person name="Gyaltsen K."/>
            <person name="Hafez N."/>
            <person name="Hagos B."/>
            <person name="Hall J."/>
            <person name="Henson C."/>
            <person name="Hollinger A."/>
            <person name="Honan T."/>
            <person name="Huard M.D."/>
            <person name="Hughes L."/>
            <person name="Hurhula B."/>
            <person name="Husby M.E."/>
            <person name="Kamat A."/>
            <person name="Kanga B."/>
            <person name="Kashin S."/>
            <person name="Khazanovich D."/>
            <person name="Kisner P."/>
            <person name="Lance K."/>
            <person name="Lara M."/>
            <person name="Lee W."/>
            <person name="Lennon N."/>
            <person name="Letendre F."/>
            <person name="LeVine R."/>
            <person name="Lipovsky A."/>
            <person name="Liu X."/>
            <person name="Liu J."/>
            <person name="Liu S."/>
            <person name="Lokyitsang T."/>
            <person name="Lokyitsang Y."/>
            <person name="Lubonja R."/>
            <person name="Lui A."/>
            <person name="MacDonald P."/>
            <person name="Magnisalis V."/>
            <person name="Maru K."/>
            <person name="Matthews C."/>
            <person name="McCusker W."/>
            <person name="McDonough S."/>
            <person name="Mehta T."/>
            <person name="Meldrim J."/>
            <person name="Meneus L."/>
            <person name="Mihai O."/>
            <person name="Mihalev A."/>
            <person name="Mihova T."/>
            <person name="Mittelman R."/>
            <person name="Mlenga V."/>
            <person name="Montmayeur A."/>
            <person name="Mulrain L."/>
            <person name="Navidi A."/>
            <person name="Naylor J."/>
            <person name="Negash T."/>
            <person name="Nguyen T."/>
            <person name="Nguyen N."/>
            <person name="Nicol R."/>
            <person name="Norbu C."/>
            <person name="Norbu N."/>
            <person name="Novod N."/>
            <person name="O'Neill B."/>
            <person name="Osman S."/>
            <person name="Markiewicz E."/>
            <person name="Oyono O.L."/>
            <person name="Patti C."/>
            <person name="Phunkhang P."/>
            <person name="Pierre F."/>
            <person name="Priest M."/>
            <person name="Raghuraman S."/>
            <person name="Rege F."/>
            <person name="Reyes R."/>
            <person name="Rise C."/>
            <person name="Rogov P."/>
            <person name="Ross K."/>
            <person name="Ryan E."/>
            <person name="Settipalli S."/>
            <person name="Shea T."/>
            <person name="Sherpa N."/>
            <person name="Shi L."/>
            <person name="Shih D."/>
            <person name="Sparrow T."/>
            <person name="Spaulding J."/>
            <person name="Stalker J."/>
            <person name="Stange-Thomann N."/>
            <person name="Stavropoulos S."/>
            <person name="Stone C."/>
            <person name="Strader C."/>
            <person name="Tesfaye S."/>
            <person name="Thomson T."/>
            <person name="Thoulutsang Y."/>
            <person name="Thoulutsang D."/>
            <person name="Topham K."/>
            <person name="Topping I."/>
            <person name="Tsamla T."/>
            <person name="Vassiliev H."/>
            <person name="Vo A."/>
            <person name="Wangchuk T."/>
            <person name="Wangdi T."/>
            <person name="Weiand M."/>
            <person name="Wilkinson J."/>
            <person name="Wilson A."/>
            <person name="Yadav S."/>
            <person name="Young G."/>
            <person name="Yu Q."/>
            <person name="Zembek L."/>
            <person name="Zhong D."/>
            <person name="Zimmer A."/>
            <person name="Zwirko Z."/>
            <person name="Jaffe D.B."/>
            <person name="Alvarez P."/>
            <person name="Brockman W."/>
            <person name="Butler J."/>
            <person name="Chin C."/>
            <person name="Gnerre S."/>
            <person name="Grabherr M."/>
            <person name="Kleber M."/>
            <person name="Mauceli E."/>
            <person name="MacCallum I."/>
        </authorList>
    </citation>
    <scope>NUCLEOTIDE SEQUENCE [LARGE SCALE GENOMIC DNA]</scope>
    <source>
        <strain evidence="3">Tucson 14030-0811.24</strain>
    </source>
</reference>
<evidence type="ECO:0000313" key="3">
    <source>
        <dbReference type="Proteomes" id="UP000007798"/>
    </source>
</evidence>
<dbReference type="InterPro" id="IPR011009">
    <property type="entry name" value="Kinase-like_dom_sf"/>
</dbReference>
<evidence type="ECO:0000313" key="2">
    <source>
        <dbReference type="EMBL" id="EDW80962.1"/>
    </source>
</evidence>
<dbReference type="AlphaFoldDB" id="B4NAZ8"/>
<dbReference type="Pfam" id="PF02958">
    <property type="entry name" value="EcKL"/>
    <property type="match status" value="1"/>
</dbReference>
<gene>
    <name evidence="2" type="primary">Dwil\GK11807</name>
    <name evidence="2" type="ORF">Dwil_GK11807</name>
</gene>
<feature type="domain" description="CHK kinase-like" evidence="1">
    <location>
        <begin position="133"/>
        <end position="326"/>
    </location>
</feature>
<dbReference type="InParanoid" id="B4NAZ8"/>
<protein>
    <recommendedName>
        <fullName evidence="1">CHK kinase-like domain-containing protein</fullName>
    </recommendedName>
</protein>
<dbReference type="GO" id="GO:0016740">
    <property type="term" value="F:transferase activity"/>
    <property type="evidence" value="ECO:0007669"/>
    <property type="project" value="UniProtKB-KW"/>
</dbReference>
<dbReference type="PhylomeDB" id="B4NAZ8"/>
<dbReference type="Gene3D" id="3.90.1200.10">
    <property type="match status" value="1"/>
</dbReference>
<name>B4NAZ8_DROWI</name>
<proteinExistence type="predicted"/>
<dbReference type="Proteomes" id="UP000007798">
    <property type="component" value="Unassembled WGS sequence"/>
</dbReference>
<organism evidence="2 3">
    <name type="scientific">Drosophila willistoni</name>
    <name type="common">Fruit fly</name>
    <dbReference type="NCBI Taxonomy" id="7260"/>
    <lineage>
        <taxon>Eukaryota</taxon>
        <taxon>Metazoa</taxon>
        <taxon>Ecdysozoa</taxon>
        <taxon>Arthropoda</taxon>
        <taxon>Hexapoda</taxon>
        <taxon>Insecta</taxon>
        <taxon>Pterygota</taxon>
        <taxon>Neoptera</taxon>
        <taxon>Endopterygota</taxon>
        <taxon>Diptera</taxon>
        <taxon>Brachycera</taxon>
        <taxon>Muscomorpha</taxon>
        <taxon>Ephydroidea</taxon>
        <taxon>Drosophilidae</taxon>
        <taxon>Drosophila</taxon>
        <taxon>Sophophora</taxon>
    </lineage>
</organism>
<dbReference type="InterPro" id="IPR015897">
    <property type="entry name" value="CHK_kinase-like"/>
</dbReference>
<dbReference type="OMA" id="KNNMFAV"/>
<dbReference type="PANTHER" id="PTHR11012">
    <property type="entry name" value="PROTEIN KINASE-LIKE DOMAIN-CONTAINING"/>
    <property type="match status" value="1"/>
</dbReference>
<dbReference type="PANTHER" id="PTHR11012:SF6">
    <property type="entry name" value="CHK DOMAIN OV1-RELATED"/>
    <property type="match status" value="1"/>
</dbReference>
<keyword evidence="2" id="KW-0808">Transferase</keyword>
<keyword evidence="3" id="KW-1185">Reference proteome</keyword>
<dbReference type="HOGENOM" id="CLU_010718_0_0_1"/>
<dbReference type="InterPro" id="IPR004119">
    <property type="entry name" value="EcKL"/>
</dbReference>
<dbReference type="SUPFAM" id="SSF56112">
    <property type="entry name" value="Protein kinase-like (PK-like)"/>
    <property type="match status" value="1"/>
</dbReference>
<dbReference type="EMBL" id="CH964232">
    <property type="protein sequence ID" value="EDW80962.1"/>
    <property type="molecule type" value="Genomic_DNA"/>
</dbReference>